<comment type="caution">
    <text evidence="2">The sequence shown here is derived from an EMBL/GenBank/DDBJ whole genome shotgun (WGS) entry which is preliminary data.</text>
</comment>
<accession>A0AAD7GRW6</accession>
<protein>
    <submittedName>
        <fullName evidence="2">Uncharacterized protein</fullName>
    </submittedName>
</protein>
<sequence>MAKIRIVRTSRPTPAASPIVDGSATAGVRGLLPATCFCPSSVALLRSAFCVLCPPCLLRARVQPESETLRINWRRPKRASRVRRERATRVRRIPTVRANAWPINLPRLFNFDYATRIRVARLARWQARVALVPRQQAVLLAASPHHRRAWALLTESTRSSSSSPGVQQRTAGLLVSRSPFSSSSPRLLFHFASAPLPSLTPARAPRPSIPPALPSFPPPVSHILLLLVFGTPPPVQVHNLRLPARLVSLPDAPCFRPFTPASSRPPSVALSLLPYSKFHVPSCARRSASFLPGVSRPPSLIVASLPSRRPRPLLLVLANRPPRTHPPHFPPYLPPPHACLTHPLLPSFLLLLPASPAYGYPSLPSRSSSHRSPSVRTLRPSFLSSSSSLLFSSSSTSLFHPPPTRPPLPAQSISPPARPPRLGPSRSASVHNYYNRPSPTPALPSPVLRARAASSSLRIGHGHHLVPSSSPPLLVRNIRPPPASSSCTRPYPVPPTSLLFLYPTPPLSRLTVYPKSE</sequence>
<evidence type="ECO:0000313" key="3">
    <source>
        <dbReference type="Proteomes" id="UP001221757"/>
    </source>
</evidence>
<feature type="region of interest" description="Disordered" evidence="1">
    <location>
        <begin position="394"/>
        <end position="446"/>
    </location>
</feature>
<dbReference type="AlphaFoldDB" id="A0AAD7GRW6"/>
<proteinExistence type="predicted"/>
<dbReference type="Proteomes" id="UP001221757">
    <property type="component" value="Unassembled WGS sequence"/>
</dbReference>
<organism evidence="2 3">
    <name type="scientific">Mycena rosella</name>
    <name type="common">Pink bonnet</name>
    <name type="synonym">Agaricus rosellus</name>
    <dbReference type="NCBI Taxonomy" id="1033263"/>
    <lineage>
        <taxon>Eukaryota</taxon>
        <taxon>Fungi</taxon>
        <taxon>Dikarya</taxon>
        <taxon>Basidiomycota</taxon>
        <taxon>Agaricomycotina</taxon>
        <taxon>Agaricomycetes</taxon>
        <taxon>Agaricomycetidae</taxon>
        <taxon>Agaricales</taxon>
        <taxon>Marasmiineae</taxon>
        <taxon>Mycenaceae</taxon>
        <taxon>Mycena</taxon>
    </lineage>
</organism>
<evidence type="ECO:0000313" key="2">
    <source>
        <dbReference type="EMBL" id="KAJ7703953.1"/>
    </source>
</evidence>
<gene>
    <name evidence="2" type="ORF">B0H17DRAFT_1326702</name>
</gene>
<keyword evidence="3" id="KW-1185">Reference proteome</keyword>
<dbReference type="EMBL" id="JARKIE010000011">
    <property type="protein sequence ID" value="KAJ7703953.1"/>
    <property type="molecule type" value="Genomic_DNA"/>
</dbReference>
<evidence type="ECO:0000256" key="1">
    <source>
        <dbReference type="SAM" id="MobiDB-lite"/>
    </source>
</evidence>
<feature type="compositionally biased region" description="Pro residues" evidence="1">
    <location>
        <begin position="400"/>
        <end position="409"/>
    </location>
</feature>
<reference evidence="2" key="1">
    <citation type="submission" date="2023-03" db="EMBL/GenBank/DDBJ databases">
        <title>Massive genome expansion in bonnet fungi (Mycena s.s.) driven by repeated elements and novel gene families across ecological guilds.</title>
        <authorList>
            <consortium name="Lawrence Berkeley National Laboratory"/>
            <person name="Harder C.B."/>
            <person name="Miyauchi S."/>
            <person name="Viragh M."/>
            <person name="Kuo A."/>
            <person name="Thoen E."/>
            <person name="Andreopoulos B."/>
            <person name="Lu D."/>
            <person name="Skrede I."/>
            <person name="Drula E."/>
            <person name="Henrissat B."/>
            <person name="Morin E."/>
            <person name="Kohler A."/>
            <person name="Barry K."/>
            <person name="LaButti K."/>
            <person name="Morin E."/>
            <person name="Salamov A."/>
            <person name="Lipzen A."/>
            <person name="Mereny Z."/>
            <person name="Hegedus B."/>
            <person name="Baldrian P."/>
            <person name="Stursova M."/>
            <person name="Weitz H."/>
            <person name="Taylor A."/>
            <person name="Grigoriev I.V."/>
            <person name="Nagy L.G."/>
            <person name="Martin F."/>
            <person name="Kauserud H."/>
        </authorList>
    </citation>
    <scope>NUCLEOTIDE SEQUENCE</scope>
    <source>
        <strain evidence="2">CBHHK067</strain>
    </source>
</reference>
<name>A0AAD7GRW6_MYCRO</name>
<feature type="compositionally biased region" description="Polar residues" evidence="1">
    <location>
        <begin position="426"/>
        <end position="437"/>
    </location>
</feature>